<feature type="transmembrane region" description="Helical" evidence="9">
    <location>
        <begin position="143"/>
        <end position="160"/>
    </location>
</feature>
<evidence type="ECO:0000313" key="10">
    <source>
        <dbReference type="EMBL" id="RLY04354.1"/>
    </source>
</evidence>
<dbReference type="OrthoDB" id="9788905at2"/>
<dbReference type="Gene3D" id="1.10.3470.10">
    <property type="entry name" value="ABC transporter involved in vitamin B12 uptake, BtuC"/>
    <property type="match status" value="1"/>
</dbReference>
<comment type="caution">
    <text evidence="10">The sequence shown here is derived from an EMBL/GenBank/DDBJ whole genome shotgun (WGS) entry which is preliminary data.</text>
</comment>
<reference evidence="10 11" key="1">
    <citation type="submission" date="2018-10" db="EMBL/GenBank/DDBJ databases">
        <title>Streptococcus hillyeri sp. nov., isolated from equine tracheal sample.</title>
        <authorList>
            <person name="Macfadyen A.C."/>
            <person name="Waller A."/>
            <person name="Paterson G.K."/>
        </authorList>
    </citation>
    <scope>NUCLEOTIDE SEQUENCE [LARGE SCALE GENOMIC DNA]</scope>
    <source>
        <strain evidence="10 11">28462</strain>
    </source>
</reference>
<protein>
    <submittedName>
        <fullName evidence="10">Metal ABC transporter permease</fullName>
    </submittedName>
</protein>
<keyword evidence="11" id="KW-1185">Reference proteome</keyword>
<dbReference type="GO" id="GO:0055085">
    <property type="term" value="P:transmembrane transport"/>
    <property type="evidence" value="ECO:0007669"/>
    <property type="project" value="InterPro"/>
</dbReference>
<evidence type="ECO:0000256" key="3">
    <source>
        <dbReference type="ARBA" id="ARBA00022448"/>
    </source>
</evidence>
<feature type="transmembrane region" description="Helical" evidence="9">
    <location>
        <begin position="180"/>
        <end position="210"/>
    </location>
</feature>
<dbReference type="GO" id="GO:0010043">
    <property type="term" value="P:response to zinc ion"/>
    <property type="evidence" value="ECO:0007669"/>
    <property type="project" value="TreeGrafter"/>
</dbReference>
<sequence length="274" mass="29328">MSEVLLILLLMGLSCGLLGSLLVLRNQSMLADALAHSVLLGIVLGFFVARSLDSPILVLGATLFGVLAVFAIESISSGNLTHDAATGLVFTTFFALGVILISVFARNVHLDLDIVLMGEVLFTPLNRIDILGMSLPVALAKSAGLLLVVLLFFGIFYNHLKLFLFDRNQAQLSRLSVKALQIVIVFLVSLTVVIAFDIAGSITVISFLVAPAMAAQLWSRHFHSFLGFVGLFSSLMVIIGYVLGIHFDLSLSGICAVTGLGVYVLALLVRKLKV</sequence>
<dbReference type="GO" id="GO:0043190">
    <property type="term" value="C:ATP-binding cassette (ABC) transporter complex"/>
    <property type="evidence" value="ECO:0007669"/>
    <property type="project" value="InterPro"/>
</dbReference>
<evidence type="ECO:0000256" key="7">
    <source>
        <dbReference type="ARBA" id="ARBA00023136"/>
    </source>
</evidence>
<evidence type="ECO:0000256" key="8">
    <source>
        <dbReference type="RuleBase" id="RU003943"/>
    </source>
</evidence>
<dbReference type="InterPro" id="IPR001626">
    <property type="entry name" value="ABC_TroCD"/>
</dbReference>
<feature type="transmembrane region" description="Helical" evidence="9">
    <location>
        <begin position="56"/>
        <end position="72"/>
    </location>
</feature>
<feature type="transmembrane region" description="Helical" evidence="9">
    <location>
        <begin position="249"/>
        <end position="269"/>
    </location>
</feature>
<keyword evidence="7 9" id="KW-0472">Membrane</keyword>
<comment type="similarity">
    <text evidence="2 8">Belongs to the ABC-3 integral membrane protein family.</text>
</comment>
<organism evidence="10 11">
    <name type="scientific">Streptococcus hillyeri</name>
    <dbReference type="NCBI Taxonomy" id="2282420"/>
    <lineage>
        <taxon>Bacteria</taxon>
        <taxon>Bacillati</taxon>
        <taxon>Bacillota</taxon>
        <taxon>Bacilli</taxon>
        <taxon>Lactobacillales</taxon>
        <taxon>Streptococcaceae</taxon>
        <taxon>Streptococcus</taxon>
    </lineage>
</organism>
<feature type="transmembrane region" description="Helical" evidence="9">
    <location>
        <begin position="29"/>
        <end position="49"/>
    </location>
</feature>
<dbReference type="RefSeq" id="WP_121834739.1">
    <property type="nucleotide sequence ID" value="NZ_CP163513.1"/>
</dbReference>
<evidence type="ECO:0000256" key="5">
    <source>
        <dbReference type="ARBA" id="ARBA00022692"/>
    </source>
</evidence>
<keyword evidence="5 8" id="KW-0812">Transmembrane</keyword>
<evidence type="ECO:0000256" key="1">
    <source>
        <dbReference type="ARBA" id="ARBA00004651"/>
    </source>
</evidence>
<feature type="transmembrane region" description="Helical" evidence="9">
    <location>
        <begin position="84"/>
        <end position="105"/>
    </location>
</feature>
<evidence type="ECO:0000256" key="6">
    <source>
        <dbReference type="ARBA" id="ARBA00022989"/>
    </source>
</evidence>
<dbReference type="Proteomes" id="UP000279194">
    <property type="component" value="Unassembled WGS sequence"/>
</dbReference>
<keyword evidence="3 8" id="KW-0813">Transport</keyword>
<dbReference type="EMBL" id="RCVM01000003">
    <property type="protein sequence ID" value="RLY04354.1"/>
    <property type="molecule type" value="Genomic_DNA"/>
</dbReference>
<feature type="transmembrane region" description="Helical" evidence="9">
    <location>
        <begin position="222"/>
        <end position="243"/>
    </location>
</feature>
<gene>
    <name evidence="10" type="ORF">EAF07_02590</name>
</gene>
<dbReference type="PANTHER" id="PTHR30477:SF8">
    <property type="entry name" value="METAL TRANSPORT SYSTEM MEMBRANE PROTEIN CT_070-RELATED"/>
    <property type="match status" value="1"/>
</dbReference>
<dbReference type="Pfam" id="PF00950">
    <property type="entry name" value="ABC-3"/>
    <property type="match status" value="1"/>
</dbReference>
<dbReference type="PANTHER" id="PTHR30477">
    <property type="entry name" value="ABC-TRANSPORTER METAL-BINDING PROTEIN"/>
    <property type="match status" value="1"/>
</dbReference>
<evidence type="ECO:0000313" key="11">
    <source>
        <dbReference type="Proteomes" id="UP000279194"/>
    </source>
</evidence>
<comment type="subcellular location">
    <subcellularLocation>
        <location evidence="1 8">Cell membrane</location>
        <topology evidence="1 8">Multi-pass membrane protein</topology>
    </subcellularLocation>
</comment>
<proteinExistence type="inferred from homology"/>
<keyword evidence="4" id="KW-1003">Cell membrane</keyword>
<evidence type="ECO:0000256" key="4">
    <source>
        <dbReference type="ARBA" id="ARBA00022475"/>
    </source>
</evidence>
<keyword evidence="6 9" id="KW-1133">Transmembrane helix</keyword>
<evidence type="ECO:0000256" key="2">
    <source>
        <dbReference type="ARBA" id="ARBA00008034"/>
    </source>
</evidence>
<dbReference type="SUPFAM" id="SSF81345">
    <property type="entry name" value="ABC transporter involved in vitamin B12 uptake, BtuC"/>
    <property type="match status" value="1"/>
</dbReference>
<dbReference type="AlphaFoldDB" id="A0A3L9DVI1"/>
<name>A0A3L9DVI1_9STRE</name>
<dbReference type="InterPro" id="IPR037294">
    <property type="entry name" value="ABC_BtuC-like"/>
</dbReference>
<accession>A0A3L9DVI1</accession>
<evidence type="ECO:0000256" key="9">
    <source>
        <dbReference type="SAM" id="Phobius"/>
    </source>
</evidence>